<evidence type="ECO:0000256" key="2">
    <source>
        <dbReference type="ARBA" id="ARBA00022898"/>
    </source>
</evidence>
<dbReference type="AlphaFoldDB" id="A0A1W6K2B4"/>
<name>A0A1W6K2B4_9CREN</name>
<dbReference type="Proteomes" id="UP000193404">
    <property type="component" value="Chromosome"/>
</dbReference>
<dbReference type="GO" id="GO:0003941">
    <property type="term" value="F:L-serine ammonia-lyase activity"/>
    <property type="evidence" value="ECO:0007669"/>
    <property type="project" value="TreeGrafter"/>
</dbReference>
<keyword evidence="2" id="KW-0663">Pyridoxal phosphate</keyword>
<dbReference type="Gene3D" id="3.40.50.1100">
    <property type="match status" value="2"/>
</dbReference>
<proteinExistence type="predicted"/>
<accession>A0A1W6K2B4</accession>
<evidence type="ECO:0000313" key="5">
    <source>
        <dbReference type="EMBL" id="ARM76630.1"/>
    </source>
</evidence>
<organism evidence="5 6">
    <name type="scientific">Acidianus manzaensis</name>
    <dbReference type="NCBI Taxonomy" id="282676"/>
    <lineage>
        <taxon>Archaea</taxon>
        <taxon>Thermoproteota</taxon>
        <taxon>Thermoprotei</taxon>
        <taxon>Sulfolobales</taxon>
        <taxon>Sulfolobaceae</taxon>
        <taxon>Acidianus</taxon>
    </lineage>
</organism>
<dbReference type="STRING" id="282676.B6F84_11790"/>
<evidence type="ECO:0000259" key="4">
    <source>
        <dbReference type="Pfam" id="PF00291"/>
    </source>
</evidence>
<dbReference type="GO" id="GO:0006565">
    <property type="term" value="P:L-serine catabolic process"/>
    <property type="evidence" value="ECO:0007669"/>
    <property type="project" value="TreeGrafter"/>
</dbReference>
<evidence type="ECO:0000256" key="1">
    <source>
        <dbReference type="ARBA" id="ARBA00001933"/>
    </source>
</evidence>
<dbReference type="GeneID" id="41591616"/>
<dbReference type="GO" id="GO:0009097">
    <property type="term" value="P:isoleucine biosynthetic process"/>
    <property type="evidence" value="ECO:0007669"/>
    <property type="project" value="TreeGrafter"/>
</dbReference>
<dbReference type="InterPro" id="IPR050147">
    <property type="entry name" value="Ser/Thr_Dehydratase"/>
</dbReference>
<dbReference type="InterPro" id="IPR001926">
    <property type="entry name" value="TrpB-like_PALP"/>
</dbReference>
<dbReference type="EMBL" id="CP020477">
    <property type="protein sequence ID" value="ARM76630.1"/>
    <property type="molecule type" value="Genomic_DNA"/>
</dbReference>
<feature type="domain" description="Tryptophan synthase beta chain-like PALP" evidence="4">
    <location>
        <begin position="50"/>
        <end position="320"/>
    </location>
</feature>
<evidence type="ECO:0000256" key="3">
    <source>
        <dbReference type="ARBA" id="ARBA00023239"/>
    </source>
</evidence>
<protein>
    <submittedName>
        <fullName evidence="5">Threonine synthase</fullName>
    </submittedName>
</protein>
<dbReference type="KEGG" id="aman:B6F84_11790"/>
<evidence type="ECO:0000313" key="6">
    <source>
        <dbReference type="Proteomes" id="UP000193404"/>
    </source>
</evidence>
<sequence length="337" mass="37213">MKVVCMRCGKEREGYELRCKRCGGPFKVDIEDLSFSKNLRENFPYVKNWISLGEWNTPMIKGNNLFFKLDFLNPTGSYKDRGSTTLISYLAQNGIKKISEDSSGNAGASIAAYGAVAGMDVSVFVPSSSRGTKLKQIESYGAKVVKVNGSREDVASAAENSGYYYASHVLQPYFRDGIRSLAYEIGISMNFESDFSVYLPTSAGTLLLGVYEGFMHLVSQGLMKDMPRLVSVQTEQVMPLCAKVNHLEYKPPERVTSIADALVSTSPFLLNEMESVIRKYGDCIVVNDNEIIDAWKDLARKGLLVEYSSATTLAGYYKDKAEKSILILTGSGLKSIQ</sequence>
<gene>
    <name evidence="5" type="ORF">B6F84_11790</name>
</gene>
<dbReference type="GO" id="GO:0004794">
    <property type="term" value="F:threonine deaminase activity"/>
    <property type="evidence" value="ECO:0007669"/>
    <property type="project" value="TreeGrafter"/>
</dbReference>
<dbReference type="InterPro" id="IPR036052">
    <property type="entry name" value="TrpB-like_PALP_sf"/>
</dbReference>
<dbReference type="OrthoDB" id="10138at2157"/>
<dbReference type="SUPFAM" id="SSF53686">
    <property type="entry name" value="Tryptophan synthase beta subunit-like PLP-dependent enzymes"/>
    <property type="match status" value="1"/>
</dbReference>
<comment type="cofactor">
    <cofactor evidence="1">
        <name>pyridoxal 5'-phosphate</name>
        <dbReference type="ChEBI" id="CHEBI:597326"/>
    </cofactor>
</comment>
<reference evidence="5 6" key="1">
    <citation type="submission" date="2017-03" db="EMBL/GenBank/DDBJ databases">
        <title>Sulfur activation and transportation mechanism of thermophilic Archaea Acidianus manzaensis YN-25.</title>
        <authorList>
            <person name="Ma Y."/>
            <person name="Yang Y."/>
            <person name="Xia J."/>
        </authorList>
    </citation>
    <scope>NUCLEOTIDE SEQUENCE [LARGE SCALE GENOMIC DNA]</scope>
    <source>
        <strain evidence="5 6">YN-25</strain>
    </source>
</reference>
<keyword evidence="3" id="KW-0456">Lyase</keyword>
<dbReference type="RefSeq" id="WP_148692421.1">
    <property type="nucleotide sequence ID" value="NZ_CP020477.1"/>
</dbReference>
<dbReference type="PANTHER" id="PTHR48078:SF6">
    <property type="entry name" value="L-THREONINE DEHYDRATASE CATABOLIC TDCB"/>
    <property type="match status" value="1"/>
</dbReference>
<dbReference type="PANTHER" id="PTHR48078">
    <property type="entry name" value="THREONINE DEHYDRATASE, MITOCHONDRIAL-RELATED"/>
    <property type="match status" value="1"/>
</dbReference>
<dbReference type="NCBIfam" id="NF005035">
    <property type="entry name" value="PRK06450.1"/>
    <property type="match status" value="1"/>
</dbReference>
<dbReference type="Pfam" id="PF00291">
    <property type="entry name" value="PALP"/>
    <property type="match status" value="1"/>
</dbReference>
<dbReference type="GO" id="GO:0006567">
    <property type="term" value="P:L-threonine catabolic process"/>
    <property type="evidence" value="ECO:0007669"/>
    <property type="project" value="TreeGrafter"/>
</dbReference>
<keyword evidence="6" id="KW-1185">Reference proteome</keyword>